<protein>
    <submittedName>
        <fullName evidence="2">25543_t:CDS:1</fullName>
    </submittedName>
</protein>
<dbReference type="EMBL" id="CAJVQB010044758">
    <property type="protein sequence ID" value="CAG8832120.1"/>
    <property type="molecule type" value="Genomic_DNA"/>
</dbReference>
<name>A0ABN7WHQ4_GIGMA</name>
<evidence type="ECO:0000313" key="3">
    <source>
        <dbReference type="Proteomes" id="UP000789901"/>
    </source>
</evidence>
<accession>A0ABN7WHQ4</accession>
<organism evidence="2 3">
    <name type="scientific">Gigaspora margarita</name>
    <dbReference type="NCBI Taxonomy" id="4874"/>
    <lineage>
        <taxon>Eukaryota</taxon>
        <taxon>Fungi</taxon>
        <taxon>Fungi incertae sedis</taxon>
        <taxon>Mucoromycota</taxon>
        <taxon>Glomeromycotina</taxon>
        <taxon>Glomeromycetes</taxon>
        <taxon>Diversisporales</taxon>
        <taxon>Gigasporaceae</taxon>
        <taxon>Gigaspora</taxon>
    </lineage>
</organism>
<keyword evidence="1" id="KW-0175">Coiled coil</keyword>
<reference evidence="2 3" key="1">
    <citation type="submission" date="2021-06" db="EMBL/GenBank/DDBJ databases">
        <authorList>
            <person name="Kallberg Y."/>
            <person name="Tangrot J."/>
            <person name="Rosling A."/>
        </authorList>
    </citation>
    <scope>NUCLEOTIDE SEQUENCE [LARGE SCALE GENOMIC DNA]</scope>
    <source>
        <strain evidence="2 3">120-4 pot B 10/14</strain>
    </source>
</reference>
<keyword evidence="3" id="KW-1185">Reference proteome</keyword>
<comment type="caution">
    <text evidence="2">The sequence shown here is derived from an EMBL/GenBank/DDBJ whole genome shotgun (WGS) entry which is preliminary data.</text>
</comment>
<evidence type="ECO:0000313" key="2">
    <source>
        <dbReference type="EMBL" id="CAG8832120.1"/>
    </source>
</evidence>
<feature type="coiled-coil region" evidence="1">
    <location>
        <begin position="12"/>
        <end position="46"/>
    </location>
</feature>
<dbReference type="Proteomes" id="UP000789901">
    <property type="component" value="Unassembled WGS sequence"/>
</dbReference>
<feature type="non-terminal residue" evidence="2">
    <location>
        <position position="1"/>
    </location>
</feature>
<gene>
    <name evidence="2" type="ORF">GMARGA_LOCUS30916</name>
</gene>
<evidence type="ECO:0000256" key="1">
    <source>
        <dbReference type="SAM" id="Coils"/>
    </source>
</evidence>
<proteinExistence type="predicted"/>
<sequence>ELIQDLKKWWMMLSQKDKADRNRAKLKEIQENINDKCEIIDKKQDKILASLLNKPFNKNKIDKLIKKDGF</sequence>